<dbReference type="GO" id="GO:0016787">
    <property type="term" value="F:hydrolase activity"/>
    <property type="evidence" value="ECO:0007669"/>
    <property type="project" value="UniProtKB-KW"/>
</dbReference>
<dbReference type="NCBIfam" id="TIGR01549">
    <property type="entry name" value="HAD-SF-IA-v1"/>
    <property type="match status" value="1"/>
</dbReference>
<gene>
    <name evidence="1" type="ORF">JOC28_000477</name>
</gene>
<dbReference type="SUPFAM" id="SSF56784">
    <property type="entry name" value="HAD-like"/>
    <property type="match status" value="1"/>
</dbReference>
<reference evidence="1 2" key="1">
    <citation type="submission" date="2021-01" db="EMBL/GenBank/DDBJ databases">
        <title>Genomic Encyclopedia of Type Strains, Phase IV (KMG-IV): sequencing the most valuable type-strain genomes for metagenomic binning, comparative biology and taxonomic classification.</title>
        <authorList>
            <person name="Goeker M."/>
        </authorList>
    </citation>
    <scope>NUCLEOTIDE SEQUENCE [LARGE SCALE GENOMIC DNA]</scope>
    <source>
        <strain evidence="1 2">DSM 27382</strain>
    </source>
</reference>
<comment type="caution">
    <text evidence="1">The sequence shown here is derived from an EMBL/GenBank/DDBJ whole genome shotgun (WGS) entry which is preliminary data.</text>
</comment>
<proteinExistence type="predicted"/>
<dbReference type="InterPro" id="IPR023198">
    <property type="entry name" value="PGP-like_dom2"/>
</dbReference>
<dbReference type="SFLD" id="SFLDG01129">
    <property type="entry name" value="C1.5:_HAD__Beta-PGM__Phosphata"/>
    <property type="match status" value="1"/>
</dbReference>
<keyword evidence="1" id="KW-0378">Hydrolase</keyword>
<dbReference type="PANTHER" id="PTHR43434">
    <property type="entry name" value="PHOSPHOGLYCOLATE PHOSPHATASE"/>
    <property type="match status" value="1"/>
</dbReference>
<evidence type="ECO:0000313" key="1">
    <source>
        <dbReference type="EMBL" id="MBM7642184.1"/>
    </source>
</evidence>
<dbReference type="Proteomes" id="UP000697472">
    <property type="component" value="Unassembled WGS sequence"/>
</dbReference>
<evidence type="ECO:0000313" key="2">
    <source>
        <dbReference type="Proteomes" id="UP000697472"/>
    </source>
</evidence>
<accession>A0ABS2PRP2</accession>
<protein>
    <submittedName>
        <fullName evidence="1">HAD superfamily hydrolase (TIGR01549 family)</fullName>
    </submittedName>
</protein>
<dbReference type="InterPro" id="IPR041492">
    <property type="entry name" value="HAD_2"/>
</dbReference>
<dbReference type="PANTHER" id="PTHR43434:SF25">
    <property type="entry name" value="PHOSPHOGLYCOLATE PHOSPHATASE"/>
    <property type="match status" value="1"/>
</dbReference>
<dbReference type="InterPro" id="IPR036412">
    <property type="entry name" value="HAD-like_sf"/>
</dbReference>
<dbReference type="Gene3D" id="1.10.150.240">
    <property type="entry name" value="Putative phosphatase, domain 2"/>
    <property type="match status" value="1"/>
</dbReference>
<sequence>MKTRDFIWDLGGTLLDNYQLSTQAFLEALAHFGIEASADQVYDKLKVSTKEAIAFFIPNEPAFQDYYKSLEAEKLEAPLLFEGAREALEKVLACGGRNFLISHRNHQVKQLLVKTAILEYFTEIVTSDNGFARKPNPESFLYLKDKYDLEDALVIGDREIDIEAGQAAGFATCLFDGKNLYWRLLQND</sequence>
<organism evidence="1 2">
    <name type="scientific">Streptococcus loxodontisalivarius</name>
    <dbReference type="NCBI Taxonomy" id="1349415"/>
    <lineage>
        <taxon>Bacteria</taxon>
        <taxon>Bacillati</taxon>
        <taxon>Bacillota</taxon>
        <taxon>Bacilli</taxon>
        <taxon>Lactobacillales</taxon>
        <taxon>Streptococcaceae</taxon>
        <taxon>Streptococcus</taxon>
    </lineage>
</organism>
<dbReference type="Gene3D" id="3.40.50.1000">
    <property type="entry name" value="HAD superfamily/HAD-like"/>
    <property type="match status" value="1"/>
</dbReference>
<dbReference type="InterPro" id="IPR006439">
    <property type="entry name" value="HAD-SF_hydro_IA"/>
</dbReference>
<dbReference type="EMBL" id="JAFBEH010000006">
    <property type="protein sequence ID" value="MBM7642184.1"/>
    <property type="molecule type" value="Genomic_DNA"/>
</dbReference>
<keyword evidence="2" id="KW-1185">Reference proteome</keyword>
<dbReference type="RefSeq" id="WP_239548800.1">
    <property type="nucleotide sequence ID" value="NZ_JAFBEH010000006.1"/>
</dbReference>
<dbReference type="SFLD" id="SFLDS00003">
    <property type="entry name" value="Haloacid_Dehalogenase"/>
    <property type="match status" value="1"/>
</dbReference>
<name>A0ABS2PRP2_9STRE</name>
<dbReference type="Pfam" id="PF13419">
    <property type="entry name" value="HAD_2"/>
    <property type="match status" value="1"/>
</dbReference>
<dbReference type="InterPro" id="IPR023214">
    <property type="entry name" value="HAD_sf"/>
</dbReference>
<dbReference type="InterPro" id="IPR050155">
    <property type="entry name" value="HAD-like_hydrolase_sf"/>
</dbReference>